<evidence type="ECO:0000256" key="1">
    <source>
        <dbReference type="ARBA" id="ARBA00022723"/>
    </source>
</evidence>
<dbReference type="GO" id="GO:0046872">
    <property type="term" value="F:metal ion binding"/>
    <property type="evidence" value="ECO:0007669"/>
    <property type="project" value="UniProtKB-KW"/>
</dbReference>
<dbReference type="EMBL" id="NHOQ01000204">
    <property type="protein sequence ID" value="PWA32175.1"/>
    <property type="molecule type" value="Genomic_DNA"/>
</dbReference>
<dbReference type="FunFam" id="2.10.110.10:FF:000002">
    <property type="entry name" value="LIM domain and actin-binding 1"/>
    <property type="match status" value="1"/>
</dbReference>
<feature type="compositionally biased region" description="Basic and acidic residues" evidence="5">
    <location>
        <begin position="279"/>
        <end position="316"/>
    </location>
</feature>
<comment type="caution">
    <text evidence="7">The sequence shown here is derived from an EMBL/GenBank/DDBJ whole genome shotgun (WGS) entry which is preliminary data.</text>
</comment>
<evidence type="ECO:0000313" key="7">
    <source>
        <dbReference type="EMBL" id="PWA32175.1"/>
    </source>
</evidence>
<proteinExistence type="predicted"/>
<feature type="compositionally biased region" description="Polar residues" evidence="5">
    <location>
        <begin position="169"/>
        <end position="193"/>
    </location>
</feature>
<dbReference type="PROSITE" id="PS50023">
    <property type="entry name" value="LIM_DOMAIN_2"/>
    <property type="match status" value="1"/>
</dbReference>
<keyword evidence="3 4" id="KW-0440">LIM domain</keyword>
<evidence type="ECO:0000256" key="3">
    <source>
        <dbReference type="ARBA" id="ARBA00023038"/>
    </source>
</evidence>
<feature type="region of interest" description="Disordered" evidence="5">
    <location>
        <begin position="158"/>
        <end position="321"/>
    </location>
</feature>
<evidence type="ECO:0000259" key="6">
    <source>
        <dbReference type="PROSITE" id="PS50023"/>
    </source>
</evidence>
<evidence type="ECO:0000256" key="2">
    <source>
        <dbReference type="ARBA" id="ARBA00022833"/>
    </source>
</evidence>
<dbReference type="Pfam" id="PF00412">
    <property type="entry name" value="LIM"/>
    <property type="match status" value="1"/>
</dbReference>
<dbReference type="CDD" id="cd09442">
    <property type="entry name" value="LIM_Eplin_like"/>
    <property type="match status" value="1"/>
</dbReference>
<dbReference type="SMART" id="SM00132">
    <property type="entry name" value="LIM"/>
    <property type="match status" value="1"/>
</dbReference>
<feature type="region of interest" description="Disordered" evidence="5">
    <location>
        <begin position="475"/>
        <end position="529"/>
    </location>
</feature>
<keyword evidence="2 4" id="KW-0862">Zinc</keyword>
<keyword evidence="8" id="KW-1185">Reference proteome</keyword>
<dbReference type="Gene3D" id="2.10.110.10">
    <property type="entry name" value="Cysteine Rich Protein"/>
    <property type="match status" value="1"/>
</dbReference>
<feature type="domain" description="LIM zinc-binding" evidence="6">
    <location>
        <begin position="15"/>
        <end position="75"/>
    </location>
</feature>
<dbReference type="Proteomes" id="UP000250572">
    <property type="component" value="Unassembled WGS sequence"/>
</dbReference>
<feature type="compositionally biased region" description="Basic and acidic residues" evidence="5">
    <location>
        <begin position="493"/>
        <end position="505"/>
    </location>
</feature>
<dbReference type="SUPFAM" id="SSF57716">
    <property type="entry name" value="Glucocorticoid receptor-like (DNA-binding domain)"/>
    <property type="match status" value="2"/>
</dbReference>
<accession>A0A315WAV9</accession>
<dbReference type="InterPro" id="IPR001781">
    <property type="entry name" value="Znf_LIM"/>
</dbReference>
<name>A0A315WAV9_GAMAF</name>
<feature type="compositionally biased region" description="Basic and acidic residues" evidence="5">
    <location>
        <begin position="256"/>
        <end position="266"/>
    </location>
</feature>
<evidence type="ECO:0000256" key="4">
    <source>
        <dbReference type="PROSITE-ProRule" id="PRU00125"/>
    </source>
</evidence>
<gene>
    <name evidence="7" type="ORF">CCH79_00013438</name>
</gene>
<reference evidence="7 8" key="1">
    <citation type="journal article" date="2018" name="G3 (Bethesda)">
        <title>A High-Quality Reference Genome for the Invasive Mosquitofish Gambusia affinis Using a Chicago Library.</title>
        <authorList>
            <person name="Hoffberg S.L."/>
            <person name="Troendle N.J."/>
            <person name="Glenn T.C."/>
            <person name="Mahmud O."/>
            <person name="Louha S."/>
            <person name="Chalopin D."/>
            <person name="Bennetzen J.L."/>
            <person name="Mauricio R."/>
        </authorList>
    </citation>
    <scope>NUCLEOTIDE SEQUENCE [LARGE SCALE GENOMIC DNA]</scope>
    <source>
        <strain evidence="7">NE01/NJP1002.9</strain>
        <tissue evidence="7">Muscle</tissue>
    </source>
</reference>
<keyword evidence="1 4" id="KW-0479">Metal-binding</keyword>
<evidence type="ECO:0000313" key="8">
    <source>
        <dbReference type="Proteomes" id="UP000250572"/>
    </source>
</evidence>
<dbReference type="PANTHER" id="PTHR24206">
    <property type="entry name" value="OS06G0237300 PROTEIN"/>
    <property type="match status" value="1"/>
</dbReference>
<dbReference type="AlphaFoldDB" id="A0A315WAV9"/>
<evidence type="ECO:0000256" key="5">
    <source>
        <dbReference type="SAM" id="MobiDB-lite"/>
    </source>
</evidence>
<feature type="compositionally biased region" description="Polar residues" evidence="5">
    <location>
        <begin position="93"/>
        <end position="103"/>
    </location>
</feature>
<protein>
    <recommendedName>
        <fullName evidence="6">LIM zinc-binding domain-containing protein</fullName>
    </recommendedName>
</protein>
<organism evidence="7 8">
    <name type="scientific">Gambusia affinis</name>
    <name type="common">Western mosquitofish</name>
    <name type="synonym">Heterandria affinis</name>
    <dbReference type="NCBI Taxonomy" id="33528"/>
    <lineage>
        <taxon>Eukaryota</taxon>
        <taxon>Metazoa</taxon>
        <taxon>Chordata</taxon>
        <taxon>Craniata</taxon>
        <taxon>Vertebrata</taxon>
        <taxon>Euteleostomi</taxon>
        <taxon>Actinopterygii</taxon>
        <taxon>Neopterygii</taxon>
        <taxon>Teleostei</taxon>
        <taxon>Neoteleostei</taxon>
        <taxon>Acanthomorphata</taxon>
        <taxon>Ovalentaria</taxon>
        <taxon>Atherinomorphae</taxon>
        <taxon>Cyprinodontiformes</taxon>
        <taxon>Poeciliidae</taxon>
        <taxon>Poeciliinae</taxon>
        <taxon>Gambusia</taxon>
    </lineage>
</organism>
<sequence length="553" mass="60720">MLRFSSQKIRVPESELCKVCRKRVYPMESLIADKQNFHKNCFCCEHCKGKLSLGNYASLHGRMYCKPHYKQLFKSKGNYDEGFGQKPHRELWNNKNQKNSPIKSPTPEKKVIDSTNPSINKLEEENKRPTSKISVVWPPQVDSPKKSFAVEEELKLVKPSWPPPDASHQENSLSNQPTKPSLNTTAVQEQNGCQEAKGDSAKVESPPVLDVPSSTVGSPVEPVPNAHTPESEESNGVSDAVAQVGSEMDSEVPVGAEKKEENKENVSEGGGGVEVLEANEEKSAEKIEEVRVNGHDGQVEDMAFKKEDREEADKGNNDNLNNGEAVMVTLIDDKTAVAQELNGNSNNNNNTNNSQTFHDLETLGHRLNEEELSPFEKDTTGSVQTDQDWMPSELLLLAQRDDAFVPADAKRSEATNCDSDALFLTEAAEGELAFKHPAAEQKIGTSSFLEDIFAGLSAGGSSGLQSDFGSDVFSQPARGRPAESSLDDLLDFGIERRDERGKDGETESGVGSVAEQRTDRCDTSAWTEGGEGLTVEEIIKRNRWYDSEDSDGA</sequence>
<feature type="region of interest" description="Disordered" evidence="5">
    <location>
        <begin position="84"/>
        <end position="145"/>
    </location>
</feature>
<dbReference type="PROSITE" id="PS00478">
    <property type="entry name" value="LIM_DOMAIN_1"/>
    <property type="match status" value="1"/>
</dbReference>